<dbReference type="SMART" id="SM00028">
    <property type="entry name" value="TPR"/>
    <property type="match status" value="5"/>
</dbReference>
<keyword evidence="8" id="KW-1133">Transmembrane helix</keyword>
<evidence type="ECO:0000256" key="6">
    <source>
        <dbReference type="ARBA" id="ARBA00022777"/>
    </source>
</evidence>
<keyword evidence="3" id="KW-0597">Phosphoprotein</keyword>
<dbReference type="InterPro" id="IPR011990">
    <property type="entry name" value="TPR-like_helical_dom_sf"/>
</dbReference>
<keyword evidence="8" id="KW-0472">Membrane</keyword>
<dbReference type="PANTHER" id="PTHR41523:SF8">
    <property type="entry name" value="ETHYLENE RESPONSE SENSOR PROTEIN"/>
    <property type="match status" value="1"/>
</dbReference>
<evidence type="ECO:0000259" key="9">
    <source>
        <dbReference type="PROSITE" id="PS50109"/>
    </source>
</evidence>
<dbReference type="Pfam" id="PF13424">
    <property type="entry name" value="TPR_12"/>
    <property type="match status" value="1"/>
</dbReference>
<keyword evidence="7" id="KW-0067">ATP-binding</keyword>
<reference evidence="10" key="1">
    <citation type="submission" date="2018-06" db="EMBL/GenBank/DDBJ databases">
        <authorList>
            <person name="Zhirakovskaya E."/>
        </authorList>
    </citation>
    <scope>NUCLEOTIDE SEQUENCE</scope>
</reference>
<evidence type="ECO:0000256" key="7">
    <source>
        <dbReference type="ARBA" id="ARBA00022840"/>
    </source>
</evidence>
<dbReference type="Gene3D" id="3.30.450.20">
    <property type="entry name" value="PAS domain"/>
    <property type="match status" value="1"/>
</dbReference>
<dbReference type="InterPro" id="IPR005467">
    <property type="entry name" value="His_kinase_dom"/>
</dbReference>
<proteinExistence type="predicted"/>
<keyword evidence="8" id="KW-0812">Transmembrane</keyword>
<dbReference type="Pfam" id="PF02518">
    <property type="entry name" value="HATPase_c"/>
    <property type="match status" value="1"/>
</dbReference>
<dbReference type="Pfam" id="PF07568">
    <property type="entry name" value="HisKA_2"/>
    <property type="match status" value="1"/>
</dbReference>
<evidence type="ECO:0000256" key="1">
    <source>
        <dbReference type="ARBA" id="ARBA00000085"/>
    </source>
</evidence>
<dbReference type="GO" id="GO:0005524">
    <property type="term" value="F:ATP binding"/>
    <property type="evidence" value="ECO:0007669"/>
    <property type="project" value="UniProtKB-KW"/>
</dbReference>
<dbReference type="Gene3D" id="1.25.40.10">
    <property type="entry name" value="Tetratricopeptide repeat domain"/>
    <property type="match status" value="2"/>
</dbReference>
<organism evidence="10">
    <name type="scientific">hydrothermal vent metagenome</name>
    <dbReference type="NCBI Taxonomy" id="652676"/>
    <lineage>
        <taxon>unclassified sequences</taxon>
        <taxon>metagenomes</taxon>
        <taxon>ecological metagenomes</taxon>
    </lineage>
</organism>
<dbReference type="InterPro" id="IPR036890">
    <property type="entry name" value="HATPase_C_sf"/>
</dbReference>
<dbReference type="InterPro" id="IPR019734">
    <property type="entry name" value="TPR_rpt"/>
</dbReference>
<dbReference type="PROSITE" id="PS50005">
    <property type="entry name" value="TPR"/>
    <property type="match status" value="1"/>
</dbReference>
<comment type="catalytic activity">
    <reaction evidence="1">
        <text>ATP + protein L-histidine = ADP + protein N-phospho-L-histidine.</text>
        <dbReference type="EC" id="2.7.13.3"/>
    </reaction>
</comment>
<sequence>MKKQRLIIFVLCICFNLSTSLIFSQIVDLNREYPYKKVFVDTDNFGASYLNILEKNYTQVKPDTIRFSMLHDLAYYWHTRNLTKAEEFTKEGLKLTQSKNDTLWNGRFNIVFGAILLRQEKLDSAYIVLDRAIDKVKEEDLAFLNTQLGYVYERRGQLDMAADYALETLRLGEKLNDKKAKAVAYSDLSNLFWKQSRFKMGLEYGLKSLSLFEDRGINDLDYDFTLYVVGNNYLELKKYEKALQYFEHAKSIGERYGFYNNLSDVYISLVNLYAYLQDYEAANIAGEKAIEYAELLDNNFMLMRSWLSLGKAQHLEGKYISAIESIKRSIKVATENFGDAYYLSQAYETLGKAYAGNHNYKDAYDAIAKFDNLKAKIFTTESDKHISLLQTEFDVAQKESMIQQQQMKLNQQRTRQTLIIIIAVLLLLLLVILYKTFKLNKKKNKLLEKQNREKEFLLKEIHHRVKNNLEIVSSLLSLQSAQTNDSTVIDAMQESQNRVQSMSMIHQKLYQGKNLGTIEMKDYLINLGSHVLDSFGAEQRIVLECVMDILELDVDTAVPLGLIVNELITNALKYAFPEGRKGQIEVQLAQKSTDKLILKVIDNGIGQEDDDFTRGTGFGMQLIQLLTQQLNGTMEHVKSNGTVVAFEFKLSNVT</sequence>
<evidence type="ECO:0000256" key="5">
    <source>
        <dbReference type="ARBA" id="ARBA00022741"/>
    </source>
</evidence>
<evidence type="ECO:0000256" key="2">
    <source>
        <dbReference type="ARBA" id="ARBA00012438"/>
    </source>
</evidence>
<protein>
    <recommendedName>
        <fullName evidence="2">histidine kinase</fullName>
        <ecNumber evidence="2">2.7.13.3</ecNumber>
    </recommendedName>
</protein>
<dbReference type="SUPFAM" id="SSF55874">
    <property type="entry name" value="ATPase domain of HSP90 chaperone/DNA topoisomerase II/histidine kinase"/>
    <property type="match status" value="1"/>
</dbReference>
<accession>A0A3B0R1I1</accession>
<evidence type="ECO:0000313" key="10">
    <source>
        <dbReference type="EMBL" id="VAV86199.1"/>
    </source>
</evidence>
<dbReference type="SMART" id="SM00387">
    <property type="entry name" value="HATPase_c"/>
    <property type="match status" value="1"/>
</dbReference>
<dbReference type="AlphaFoldDB" id="A0A3B0R1I1"/>
<evidence type="ECO:0000256" key="4">
    <source>
        <dbReference type="ARBA" id="ARBA00022679"/>
    </source>
</evidence>
<evidence type="ECO:0000256" key="8">
    <source>
        <dbReference type="SAM" id="Phobius"/>
    </source>
</evidence>
<keyword evidence="6 10" id="KW-0418">Kinase</keyword>
<feature type="transmembrane region" description="Helical" evidence="8">
    <location>
        <begin position="418"/>
        <end position="437"/>
    </location>
</feature>
<dbReference type="InterPro" id="IPR011495">
    <property type="entry name" value="Sig_transdc_His_kin_sub2_dim/P"/>
</dbReference>
<feature type="domain" description="Histidine kinase" evidence="9">
    <location>
        <begin position="460"/>
        <end position="652"/>
    </location>
</feature>
<name>A0A3B0R1I1_9ZZZZ</name>
<dbReference type="Gene3D" id="3.30.565.10">
    <property type="entry name" value="Histidine kinase-like ATPase, C-terminal domain"/>
    <property type="match status" value="1"/>
</dbReference>
<dbReference type="GO" id="GO:0004673">
    <property type="term" value="F:protein histidine kinase activity"/>
    <property type="evidence" value="ECO:0007669"/>
    <property type="project" value="UniProtKB-EC"/>
</dbReference>
<keyword evidence="5" id="KW-0547">Nucleotide-binding</keyword>
<dbReference type="PROSITE" id="PS50109">
    <property type="entry name" value="HIS_KIN"/>
    <property type="match status" value="1"/>
</dbReference>
<keyword evidence="4" id="KW-0808">Transferase</keyword>
<gene>
    <name evidence="10" type="ORF">MNBD_BACTEROID02-235</name>
</gene>
<dbReference type="EMBL" id="UOEB01000304">
    <property type="protein sequence ID" value="VAV86199.1"/>
    <property type="molecule type" value="Genomic_DNA"/>
</dbReference>
<evidence type="ECO:0000256" key="3">
    <source>
        <dbReference type="ARBA" id="ARBA00022553"/>
    </source>
</evidence>
<dbReference type="PANTHER" id="PTHR41523">
    <property type="entry name" value="TWO-COMPONENT SYSTEM SENSOR PROTEIN"/>
    <property type="match status" value="1"/>
</dbReference>
<dbReference type="EC" id="2.7.13.3" evidence="2"/>
<dbReference type="SUPFAM" id="SSF48452">
    <property type="entry name" value="TPR-like"/>
    <property type="match status" value="2"/>
</dbReference>
<dbReference type="InterPro" id="IPR003594">
    <property type="entry name" value="HATPase_dom"/>
</dbReference>